<evidence type="ECO:0000256" key="12">
    <source>
        <dbReference type="RuleBase" id="RU003737"/>
    </source>
</evidence>
<evidence type="ECO:0000256" key="3">
    <source>
        <dbReference type="ARBA" id="ARBA00022898"/>
    </source>
</evidence>
<evidence type="ECO:0000256" key="10">
    <source>
        <dbReference type="ARBA" id="ARBA00049127"/>
    </source>
</evidence>
<dbReference type="PROSITE" id="PS00878">
    <property type="entry name" value="ODR_DC_2_1"/>
    <property type="match status" value="1"/>
</dbReference>
<evidence type="ECO:0000256" key="4">
    <source>
        <dbReference type="ARBA" id="ARBA00023115"/>
    </source>
</evidence>
<dbReference type="Pfam" id="PF02784">
    <property type="entry name" value="Orn_Arg_deC_N"/>
    <property type="match status" value="1"/>
</dbReference>
<name>M4TB00_TELCI</name>
<feature type="domain" description="Orn/DAP/Arg decarboxylase 2 C-terminal" evidence="13">
    <location>
        <begin position="288"/>
        <end position="388"/>
    </location>
</feature>
<comment type="cofactor">
    <cofactor evidence="1 11">
        <name>pyridoxal 5'-phosphate</name>
        <dbReference type="ChEBI" id="CHEBI:597326"/>
    </cofactor>
</comment>
<dbReference type="InterPro" id="IPR009006">
    <property type="entry name" value="Ala_racemase/Decarboxylase_C"/>
</dbReference>
<dbReference type="InterPro" id="IPR022643">
    <property type="entry name" value="De-COase2_C"/>
</dbReference>
<evidence type="ECO:0000259" key="14">
    <source>
        <dbReference type="Pfam" id="PF02784"/>
    </source>
</evidence>
<feature type="non-terminal residue" evidence="15">
    <location>
        <position position="424"/>
    </location>
</feature>
<dbReference type="GO" id="GO:0004586">
    <property type="term" value="F:ornithine decarboxylase activity"/>
    <property type="evidence" value="ECO:0000315"/>
    <property type="project" value="CACAO"/>
</dbReference>
<evidence type="ECO:0000256" key="1">
    <source>
        <dbReference type="ARBA" id="ARBA00001933"/>
    </source>
</evidence>
<dbReference type="PRINTS" id="PR01182">
    <property type="entry name" value="ORNDCRBXLASE"/>
</dbReference>
<dbReference type="Pfam" id="PF00278">
    <property type="entry name" value="Orn_DAP_Arg_deC"/>
    <property type="match status" value="1"/>
</dbReference>
<evidence type="ECO:0000256" key="9">
    <source>
        <dbReference type="ARBA" id="ARBA00046672"/>
    </source>
</evidence>
<dbReference type="GO" id="GO:0005737">
    <property type="term" value="C:cytoplasm"/>
    <property type="evidence" value="ECO:0007669"/>
    <property type="project" value="TreeGrafter"/>
</dbReference>
<dbReference type="AlphaFoldDB" id="M4TB00"/>
<evidence type="ECO:0000259" key="13">
    <source>
        <dbReference type="Pfam" id="PF00278"/>
    </source>
</evidence>
<organism evidence="15">
    <name type="scientific">Teladorsagia circumcincta</name>
    <name type="common">Brown stomach worm</name>
    <name type="synonym">Ostertagia circumcincta</name>
    <dbReference type="NCBI Taxonomy" id="45464"/>
    <lineage>
        <taxon>Eukaryota</taxon>
        <taxon>Metazoa</taxon>
        <taxon>Ecdysozoa</taxon>
        <taxon>Nematoda</taxon>
        <taxon>Chromadorea</taxon>
        <taxon>Rhabditida</taxon>
        <taxon>Rhabditina</taxon>
        <taxon>Rhabditomorpha</taxon>
        <taxon>Strongyloidea</taxon>
        <taxon>Trichostrongylidae</taxon>
        <taxon>Teladorsagia</taxon>
    </lineage>
</organism>
<dbReference type="InterPro" id="IPR022657">
    <property type="entry name" value="De-COase2_CS"/>
</dbReference>
<comment type="subunit">
    <text evidence="9">Homodimer. Only the dimer is catalytically active, as the active sites are constructed of residues from both monomers.</text>
</comment>
<accession>M4TB00</accession>
<reference evidence="15" key="1">
    <citation type="journal article" date="2013" name="Comp. Biochem. Physiol. B, Biochem. Mol. Biol.">
        <title>Molecular and biochemical characterisation of ornithine decarboxylases in the sheep abomasal nematode parasites Teladorsagia circumcincta and Haemonchus contortus.</title>
        <authorList>
            <person name="Umair S."/>
            <person name="Knight J.S."/>
            <person name="Simpson H.V."/>
        </authorList>
    </citation>
    <scope>NUCLEOTIDE SEQUENCE</scope>
</reference>
<evidence type="ECO:0000313" key="15">
    <source>
        <dbReference type="EMBL" id="AGH70348.1"/>
    </source>
</evidence>
<dbReference type="EMBL" id="KC484698">
    <property type="protein sequence ID" value="AGH70348.1"/>
    <property type="molecule type" value="mRNA"/>
</dbReference>
<dbReference type="InterPro" id="IPR022653">
    <property type="entry name" value="De-COase2_pyr-phos_BS"/>
</dbReference>
<dbReference type="EC" id="4.1.1.17" evidence="7"/>
<feature type="domain" description="Orn/DAP/Arg decarboxylase 2 N-terminal" evidence="14">
    <location>
        <begin position="51"/>
        <end position="285"/>
    </location>
</feature>
<evidence type="ECO:0000256" key="7">
    <source>
        <dbReference type="ARBA" id="ARBA00034138"/>
    </source>
</evidence>
<dbReference type="GO" id="GO:0033387">
    <property type="term" value="P:putrescine biosynthetic process from arginine, via ornithine"/>
    <property type="evidence" value="ECO:0007669"/>
    <property type="project" value="TreeGrafter"/>
</dbReference>
<comment type="pathway">
    <text evidence="6">Amine and polyamine biosynthesis; putrescine biosynthesis via L-ornithine pathway; putrescine from L-ornithine: step 1/1.</text>
</comment>
<proteinExistence type="evidence at transcript level"/>
<dbReference type="InterPro" id="IPR022644">
    <property type="entry name" value="De-COase2_N"/>
</dbReference>
<dbReference type="PROSITE" id="PS00879">
    <property type="entry name" value="ODR_DC_2_2"/>
    <property type="match status" value="1"/>
</dbReference>
<dbReference type="SUPFAM" id="SSF51419">
    <property type="entry name" value="PLP-binding barrel"/>
    <property type="match status" value="1"/>
</dbReference>
<dbReference type="InterPro" id="IPR002433">
    <property type="entry name" value="Orn_de-COase"/>
</dbReference>
<dbReference type="InterPro" id="IPR000183">
    <property type="entry name" value="Orn/DAP/Arg_de-COase"/>
</dbReference>
<dbReference type="PRINTS" id="PR01179">
    <property type="entry name" value="ODADCRBXLASE"/>
</dbReference>
<keyword evidence="4" id="KW-0620">Polyamine biosynthesis</keyword>
<dbReference type="SUPFAM" id="SSF50621">
    <property type="entry name" value="Alanine racemase C-terminal domain-like"/>
    <property type="match status" value="1"/>
</dbReference>
<sequence>MTMITQMELIGDSKVAIADGEVDAISMCQEIAHSYDQDNIDDAFMLVDLDVIFERFLLWKREMPMIEPFYAVKCNTDRVLVRTLAALGAGFDCASREEIDIVMDMGVRAEKIIYANPCKTRSFITHAKEKNVSMMTFDSVEELAKIAHLHPDAKMILRIAVSDPTARCPLNLKFGVDPVTKAPHLLVHAKELGVNVIGISFHVGSGCNDPTAFREALTHARHLTELGRGLGFDMNLVDLGGGYPGTLQQTSFEDIAAVIRSAVDEFLPPEFGVRLIAEPGRFFAAAPFTLVCNIIHATEVSAEKITKRPEDVDHRGFMYYVNDGVYGSFNCILFDHVDPVGAPLFDEIVEEYPSTIWGPTCDSLDKIEDQKMMRMMSVGEWIVYQNMGAYTCSASTTFNGFQRPNAVYVISRKNWARISTSPNV</sequence>
<protein>
    <recommendedName>
        <fullName evidence="7">ornithine decarboxylase</fullName>
        <ecNumber evidence="7">4.1.1.17</ecNumber>
    </recommendedName>
</protein>
<evidence type="ECO:0000256" key="11">
    <source>
        <dbReference type="PIRSR" id="PIRSR600183-50"/>
    </source>
</evidence>
<dbReference type="CDD" id="cd00622">
    <property type="entry name" value="PLPDE_III_ODC"/>
    <property type="match status" value="1"/>
</dbReference>
<comment type="catalytic activity">
    <reaction evidence="10">
        <text>L-ornithine + H(+) = putrescine + CO2</text>
        <dbReference type="Rhea" id="RHEA:22964"/>
        <dbReference type="ChEBI" id="CHEBI:15378"/>
        <dbReference type="ChEBI" id="CHEBI:16526"/>
        <dbReference type="ChEBI" id="CHEBI:46911"/>
        <dbReference type="ChEBI" id="CHEBI:326268"/>
        <dbReference type="EC" id="4.1.1.17"/>
    </reaction>
</comment>
<feature type="active site" description="Proton donor" evidence="11">
    <location>
        <position position="361"/>
    </location>
</feature>
<evidence type="ECO:0000256" key="6">
    <source>
        <dbReference type="ARBA" id="ARBA00034115"/>
    </source>
</evidence>
<dbReference type="Gene3D" id="3.20.20.10">
    <property type="entry name" value="Alanine racemase"/>
    <property type="match status" value="1"/>
</dbReference>
<dbReference type="FunFam" id="3.20.20.10:FF:000005">
    <property type="entry name" value="Ornithine decarboxylase"/>
    <property type="match status" value="1"/>
</dbReference>
<evidence type="ECO:0000256" key="5">
    <source>
        <dbReference type="ARBA" id="ARBA00023239"/>
    </source>
</evidence>
<dbReference type="PANTHER" id="PTHR11482">
    <property type="entry name" value="ARGININE/DIAMINOPIMELATE/ORNITHINE DECARBOXYLASE"/>
    <property type="match status" value="1"/>
</dbReference>
<comment type="function">
    <text evidence="8">Catalyzes the first and rate-limiting step of polyamine biosynthesis that converts ornithine into putrescine, which is the precursor for the polyamines, spermidine and spermine. Polyamines are essential for cell proliferation and are implicated in cellular processes, ranging from DNA replication to apoptosis.</text>
</comment>
<feature type="modified residue" description="N6-(pyridoxal phosphate)lysine" evidence="11">
    <location>
        <position position="73"/>
    </location>
</feature>
<dbReference type="InterPro" id="IPR029066">
    <property type="entry name" value="PLP-binding_barrel"/>
</dbReference>
<keyword evidence="5 15" id="KW-0456">Lyase</keyword>
<dbReference type="PANTHER" id="PTHR11482:SF6">
    <property type="entry name" value="ORNITHINE DECARBOXYLASE 1-RELATED"/>
    <property type="match status" value="1"/>
</dbReference>
<dbReference type="Gene3D" id="2.40.37.10">
    <property type="entry name" value="Lyase, Ornithine Decarboxylase, Chain A, domain 1"/>
    <property type="match status" value="1"/>
</dbReference>
<keyword evidence="3 11" id="KW-0663">Pyridoxal phosphate</keyword>
<comment type="similarity">
    <text evidence="2 12">Belongs to the Orn/Lys/Arg decarboxylase class-II family.</text>
</comment>
<evidence type="ECO:0000256" key="8">
    <source>
        <dbReference type="ARBA" id="ARBA00037173"/>
    </source>
</evidence>
<evidence type="ECO:0000256" key="2">
    <source>
        <dbReference type="ARBA" id="ARBA00008872"/>
    </source>
</evidence>